<keyword evidence="11" id="KW-1185">Reference proteome</keyword>
<evidence type="ECO:0000256" key="9">
    <source>
        <dbReference type="RuleBase" id="RU361218"/>
    </source>
</evidence>
<dbReference type="PIRSF" id="PIRSF002419">
    <property type="entry name" value="Tetraspanin"/>
    <property type="match status" value="1"/>
</dbReference>
<comment type="subcellular location">
    <subcellularLocation>
        <location evidence="1">Endomembrane system</location>
        <topology evidence="1">Multi-pass membrane protein</topology>
    </subcellularLocation>
    <subcellularLocation>
        <location evidence="9">Membrane</location>
        <topology evidence="9">Multi-pass membrane protein</topology>
    </subcellularLocation>
</comment>
<keyword evidence="5 9" id="KW-0472">Membrane</keyword>
<dbReference type="InterPro" id="IPR008952">
    <property type="entry name" value="Tetraspanin_EC2_sf"/>
</dbReference>
<evidence type="ECO:0000256" key="4">
    <source>
        <dbReference type="ARBA" id="ARBA00022989"/>
    </source>
</evidence>
<evidence type="ECO:0000256" key="5">
    <source>
        <dbReference type="ARBA" id="ARBA00023136"/>
    </source>
</evidence>
<comment type="caution">
    <text evidence="10">The sequence shown here is derived from an EMBL/GenBank/DDBJ whole genome shotgun (WGS) entry which is preliminary data.</text>
</comment>
<dbReference type="EMBL" id="LWCA01001191">
    <property type="protein sequence ID" value="OAF65676.1"/>
    <property type="molecule type" value="Genomic_DNA"/>
</dbReference>
<dbReference type="Proteomes" id="UP000078046">
    <property type="component" value="Unassembled WGS sequence"/>
</dbReference>
<keyword evidence="3 9" id="KW-0812">Transmembrane</keyword>
<keyword evidence="6" id="KW-0325">Glycoprotein</keyword>
<dbReference type="OrthoDB" id="6279736at2759"/>
<comment type="similarity">
    <text evidence="2 9">Belongs to the tetraspanin (TM4SF) family.</text>
</comment>
<evidence type="ECO:0000256" key="8">
    <source>
        <dbReference type="ARBA" id="ARBA00054958"/>
    </source>
</evidence>
<sequence>MAKGSGIFLGIAKFTIVIINLIISLIGLAVFVFGVILKAGSLSVVLAVIPLSILSQEARDIYFNGNNAVGLDIAKISSPISIPLIVIGGFLLLTGIFGCCGVCCRNKIFLGIYMFIVSMLVVAQIIIIIVVYQGTFTEIFKEAGVSTIVNYYTSFNSTTSFPTIMWNAIMSNLECCGVNNHMDFMISKHYVAFQPNNETSYFPQICCRNVTKKPYCSHSSITNVTSFADTGCYKKVVESIMSYGTIGLVVIGVFISLQVIIVVIAGCIACRK</sequence>
<dbReference type="PANTHER" id="PTHR19282:SF216">
    <property type="entry name" value="TETRASPANIN-1"/>
    <property type="match status" value="1"/>
</dbReference>
<dbReference type="PANTHER" id="PTHR19282">
    <property type="entry name" value="TETRASPANIN"/>
    <property type="match status" value="1"/>
</dbReference>
<evidence type="ECO:0000313" key="10">
    <source>
        <dbReference type="EMBL" id="OAF65676.1"/>
    </source>
</evidence>
<evidence type="ECO:0000256" key="3">
    <source>
        <dbReference type="ARBA" id="ARBA00022692"/>
    </source>
</evidence>
<evidence type="ECO:0000256" key="6">
    <source>
        <dbReference type="ARBA" id="ARBA00023180"/>
    </source>
</evidence>
<comment type="function">
    <text evidence="8">Structural component of specialized membrane microdomains known as tetraspanin-enriched microdomains (TERMs), which act as platforms for receptor clustering and signaling. Participates thereby in diverse biological functions such as cell signal transduction, adhesion, migration and protein trafficking. Regulates neuronal differentiation in response to NGF by facilitating NGF-mediated activation of NTRK1/TRKA receptor tyrosine kinase and subsequent downstream signaling pathways. Plays a role in the inhibition of TNFalpha-induced apoptosis. Mechanistically, inhibits the NF-kappa-B signaling pathway by blocking phosphorylation of CHUK. Also promotes the stability of the thiamine transporter 1/SLC19A2 in intestinal epithelial cells leading to an increase of thiamine uptake process.</text>
</comment>
<feature type="transmembrane region" description="Helical" evidence="9">
    <location>
        <begin position="80"/>
        <end position="103"/>
    </location>
</feature>
<dbReference type="InterPro" id="IPR000301">
    <property type="entry name" value="Tetraspanin_animals"/>
</dbReference>
<dbReference type="AlphaFoldDB" id="A0A177AUL8"/>
<dbReference type="GO" id="GO:0012505">
    <property type="term" value="C:endomembrane system"/>
    <property type="evidence" value="ECO:0007669"/>
    <property type="project" value="UniProtKB-SubCell"/>
</dbReference>
<dbReference type="GO" id="GO:0005886">
    <property type="term" value="C:plasma membrane"/>
    <property type="evidence" value="ECO:0007669"/>
    <property type="project" value="TreeGrafter"/>
</dbReference>
<accession>A0A177AUL8</accession>
<dbReference type="SUPFAM" id="SSF48652">
    <property type="entry name" value="Tetraspanin"/>
    <property type="match status" value="1"/>
</dbReference>
<dbReference type="InterPro" id="IPR018499">
    <property type="entry name" value="Tetraspanin/Peripherin"/>
</dbReference>
<dbReference type="Gene3D" id="1.10.1450.10">
    <property type="entry name" value="Tetraspanin"/>
    <property type="match status" value="1"/>
</dbReference>
<feature type="transmembrane region" description="Helical" evidence="9">
    <location>
        <begin position="7"/>
        <end position="36"/>
    </location>
</feature>
<evidence type="ECO:0000256" key="1">
    <source>
        <dbReference type="ARBA" id="ARBA00004127"/>
    </source>
</evidence>
<keyword evidence="4 9" id="KW-1133">Transmembrane helix</keyword>
<dbReference type="Pfam" id="PF00335">
    <property type="entry name" value="Tetraspanin"/>
    <property type="match status" value="1"/>
</dbReference>
<organism evidence="10 11">
    <name type="scientific">Intoshia linei</name>
    <dbReference type="NCBI Taxonomy" id="1819745"/>
    <lineage>
        <taxon>Eukaryota</taxon>
        <taxon>Metazoa</taxon>
        <taxon>Spiralia</taxon>
        <taxon>Lophotrochozoa</taxon>
        <taxon>Mesozoa</taxon>
        <taxon>Orthonectida</taxon>
        <taxon>Rhopaluridae</taxon>
        <taxon>Intoshia</taxon>
    </lineage>
</organism>
<feature type="transmembrane region" description="Helical" evidence="9">
    <location>
        <begin position="110"/>
        <end position="132"/>
    </location>
</feature>
<evidence type="ECO:0000256" key="7">
    <source>
        <dbReference type="ARBA" id="ARBA00046464"/>
    </source>
</evidence>
<comment type="subunit">
    <text evidence="7">Interacts with SLC19A2. Interacts with NTRK1/TRKA.</text>
</comment>
<proteinExistence type="inferred from homology"/>
<feature type="transmembrane region" description="Helical" evidence="9">
    <location>
        <begin position="246"/>
        <end position="270"/>
    </location>
</feature>
<name>A0A177AUL8_9BILA</name>
<gene>
    <name evidence="10" type="ORF">A3Q56_06604</name>
</gene>
<protein>
    <recommendedName>
        <fullName evidence="9">Tetraspanin</fullName>
    </recommendedName>
</protein>
<evidence type="ECO:0000256" key="2">
    <source>
        <dbReference type="ARBA" id="ARBA00006840"/>
    </source>
</evidence>
<evidence type="ECO:0000313" key="11">
    <source>
        <dbReference type="Proteomes" id="UP000078046"/>
    </source>
</evidence>
<reference evidence="10 11" key="1">
    <citation type="submission" date="2016-04" db="EMBL/GenBank/DDBJ databases">
        <title>The genome of Intoshia linei affirms orthonectids as highly simplified spiralians.</title>
        <authorList>
            <person name="Mikhailov K.V."/>
            <person name="Slusarev G.S."/>
            <person name="Nikitin M.A."/>
            <person name="Logacheva M.D."/>
            <person name="Penin A."/>
            <person name="Aleoshin V."/>
            <person name="Panchin Y.V."/>
        </authorList>
    </citation>
    <scope>NUCLEOTIDE SEQUENCE [LARGE SCALE GENOMIC DNA]</scope>
    <source>
        <strain evidence="10">Intl2013</strain>
        <tissue evidence="10">Whole animal</tissue>
    </source>
</reference>